<proteinExistence type="predicted"/>
<dbReference type="AlphaFoldDB" id="A0A1M5NQI7"/>
<reference evidence="1 2" key="1">
    <citation type="submission" date="2016-11" db="EMBL/GenBank/DDBJ databases">
        <authorList>
            <person name="Jaros S."/>
            <person name="Januszkiewicz K."/>
            <person name="Wedrychowicz H."/>
        </authorList>
    </citation>
    <scope>NUCLEOTIDE SEQUENCE [LARGE SCALE GENOMIC DNA]</scope>
    <source>
        <strain evidence="1 2">CGMCC 1.7049</strain>
    </source>
</reference>
<dbReference type="Proteomes" id="UP000199758">
    <property type="component" value="Unassembled WGS sequence"/>
</dbReference>
<sequence>MSPRRIAVPKAAIAAALPLLLTLVAISGCATPRYSYSAPAGVSPQQLEADHRACIEESGIERLGDDQKMLEQQCMMTRGYLMRGA</sequence>
<dbReference type="STRING" id="490188.SAMN04488068_1809"/>
<organism evidence="1 2">
    <name type="scientific">Hydrocarboniphaga daqingensis</name>
    <dbReference type="NCBI Taxonomy" id="490188"/>
    <lineage>
        <taxon>Bacteria</taxon>
        <taxon>Pseudomonadati</taxon>
        <taxon>Pseudomonadota</taxon>
        <taxon>Gammaproteobacteria</taxon>
        <taxon>Nevskiales</taxon>
        <taxon>Nevskiaceae</taxon>
        <taxon>Hydrocarboniphaga</taxon>
    </lineage>
</organism>
<keyword evidence="2" id="KW-1185">Reference proteome</keyword>
<dbReference type="RefSeq" id="WP_072896731.1">
    <property type="nucleotide sequence ID" value="NZ_FQWZ01000004.1"/>
</dbReference>
<dbReference type="EMBL" id="FQWZ01000004">
    <property type="protein sequence ID" value="SHG91705.1"/>
    <property type="molecule type" value="Genomic_DNA"/>
</dbReference>
<evidence type="ECO:0000313" key="2">
    <source>
        <dbReference type="Proteomes" id="UP000199758"/>
    </source>
</evidence>
<evidence type="ECO:0000313" key="1">
    <source>
        <dbReference type="EMBL" id="SHG91705.1"/>
    </source>
</evidence>
<accession>A0A1M5NQI7</accession>
<gene>
    <name evidence="1" type="ORF">SAMN04488068_1809</name>
</gene>
<name>A0A1M5NQI7_9GAMM</name>
<dbReference type="PROSITE" id="PS51257">
    <property type="entry name" value="PROKAR_LIPOPROTEIN"/>
    <property type="match status" value="1"/>
</dbReference>
<protein>
    <submittedName>
        <fullName evidence="1">Uncharacterized protein</fullName>
    </submittedName>
</protein>
<dbReference type="OrthoDB" id="9994059at2"/>